<evidence type="ECO:0000313" key="3">
    <source>
        <dbReference type="Proteomes" id="UP000075920"/>
    </source>
</evidence>
<dbReference type="Proteomes" id="UP000075920">
    <property type="component" value="Unassembled WGS sequence"/>
</dbReference>
<dbReference type="AlphaFoldDB" id="A0A182VX64"/>
<feature type="compositionally biased region" description="Low complexity" evidence="1">
    <location>
        <begin position="159"/>
        <end position="192"/>
    </location>
</feature>
<organism evidence="2 3">
    <name type="scientific">Anopheles minimus</name>
    <dbReference type="NCBI Taxonomy" id="112268"/>
    <lineage>
        <taxon>Eukaryota</taxon>
        <taxon>Metazoa</taxon>
        <taxon>Ecdysozoa</taxon>
        <taxon>Arthropoda</taxon>
        <taxon>Hexapoda</taxon>
        <taxon>Insecta</taxon>
        <taxon>Pterygota</taxon>
        <taxon>Neoptera</taxon>
        <taxon>Endopterygota</taxon>
        <taxon>Diptera</taxon>
        <taxon>Nematocera</taxon>
        <taxon>Culicoidea</taxon>
        <taxon>Culicidae</taxon>
        <taxon>Anophelinae</taxon>
        <taxon>Anopheles</taxon>
    </lineage>
</organism>
<feature type="compositionally biased region" description="Basic and acidic residues" evidence="1">
    <location>
        <begin position="499"/>
        <end position="514"/>
    </location>
</feature>
<dbReference type="EnsemblMetazoa" id="AMIN002663-RA">
    <property type="protein sequence ID" value="AMIN002663-PA"/>
    <property type="gene ID" value="AMIN002663"/>
</dbReference>
<reference evidence="2" key="2">
    <citation type="submission" date="2020-05" db="UniProtKB">
        <authorList>
            <consortium name="EnsemblMetazoa"/>
        </authorList>
    </citation>
    <scope>IDENTIFICATION</scope>
    <source>
        <strain evidence="2">MINIMUS1</strain>
    </source>
</reference>
<evidence type="ECO:0000313" key="2">
    <source>
        <dbReference type="EnsemblMetazoa" id="AMIN002663-PA"/>
    </source>
</evidence>
<reference evidence="3" key="1">
    <citation type="submission" date="2013-03" db="EMBL/GenBank/DDBJ databases">
        <title>The Genome Sequence of Anopheles minimus MINIMUS1.</title>
        <authorList>
            <consortium name="The Broad Institute Genomics Platform"/>
            <person name="Neafsey D.E."/>
            <person name="Walton C."/>
            <person name="Walker B."/>
            <person name="Young S.K."/>
            <person name="Zeng Q."/>
            <person name="Gargeya S."/>
            <person name="Fitzgerald M."/>
            <person name="Haas B."/>
            <person name="Abouelleil A."/>
            <person name="Allen A.W."/>
            <person name="Alvarado L."/>
            <person name="Arachchi H.M."/>
            <person name="Berlin A.M."/>
            <person name="Chapman S.B."/>
            <person name="Gainer-Dewar J."/>
            <person name="Goldberg J."/>
            <person name="Griggs A."/>
            <person name="Gujja S."/>
            <person name="Hansen M."/>
            <person name="Howarth C."/>
            <person name="Imamovic A."/>
            <person name="Ireland A."/>
            <person name="Larimer J."/>
            <person name="McCowan C."/>
            <person name="Murphy C."/>
            <person name="Pearson M."/>
            <person name="Poon T.W."/>
            <person name="Priest M."/>
            <person name="Roberts A."/>
            <person name="Saif S."/>
            <person name="Shea T."/>
            <person name="Sisk P."/>
            <person name="Sykes S."/>
            <person name="Wortman J."/>
            <person name="Nusbaum C."/>
            <person name="Birren B."/>
        </authorList>
    </citation>
    <scope>NUCLEOTIDE SEQUENCE [LARGE SCALE GENOMIC DNA]</scope>
    <source>
        <strain evidence="3">MINIMUS1</strain>
    </source>
</reference>
<protein>
    <submittedName>
        <fullName evidence="2">Uncharacterized protein</fullName>
    </submittedName>
</protein>
<evidence type="ECO:0000256" key="1">
    <source>
        <dbReference type="SAM" id="MobiDB-lite"/>
    </source>
</evidence>
<keyword evidence="3" id="KW-1185">Reference proteome</keyword>
<dbReference type="VEuPathDB" id="VectorBase:AMIN002663"/>
<name>A0A182VX64_9DIPT</name>
<feature type="region of interest" description="Disordered" evidence="1">
    <location>
        <begin position="130"/>
        <end position="236"/>
    </location>
</feature>
<feature type="compositionally biased region" description="Low complexity" evidence="1">
    <location>
        <begin position="203"/>
        <end position="212"/>
    </location>
</feature>
<accession>A0A182VX64</accession>
<proteinExistence type="predicted"/>
<sequence>MVYESDFYSTRRVGSSYTRPTISSYTVTRRGVDWDKVPFVPRPSLIPDPVTAYGKRQPRKEARISILEAINREGIEPDPRILARPIEAYQSPRDQKRLRIANELHRREYNRATGHTTDADNVDTLLRRVHGTAPIKEGRRHTPRYTTVETSTPRRDESYTYSKTYKTVTESSNSSDPYTRPSTSSSSYSSTTERNSRGGPGGYSYSTERTSTTGGGPGGYSYSSTTSGRLPHGTTYRHYSYRTPLRYSGVPRLNTITTTTTTTYRTPMPYVAHKRLVPVTRVVTSPPRFVVSPMRVLGSPMRVISSPVRVFGSPIRTVRAIRSPARVIVSPARVVTIRSPYLRPSIINKEFDRIERKYRASPEFEDEKRDIRNSTALLLRQLNDPVPRLMAPVAQAAPEPNPKKWVYDPFSTHNRLNSDTYVKSHITDPIRSVRNDIEAMARYHSPASRYVGKNHLASTRIIGSQAYPKSKPRIYNYDTARVGKDVNVMSYYKSNRTQAKADVEEGKRERVQRKQDKKSKARKVRVEAPNQQTPTSPLLPPFSPPTRCSLTDIHDDSLSTRTVSDEVDGRVNTKIKKYLEKYYLNHAYKCAVVV</sequence>
<feature type="region of interest" description="Disordered" evidence="1">
    <location>
        <begin position="496"/>
        <end position="543"/>
    </location>
</feature>
<dbReference type="STRING" id="112268.A0A182VX64"/>